<evidence type="ECO:0000256" key="6">
    <source>
        <dbReference type="ARBA" id="ARBA00023235"/>
    </source>
</evidence>
<dbReference type="PROSITE" id="PS51192">
    <property type="entry name" value="HELICASE_ATP_BIND_1"/>
    <property type="match status" value="1"/>
</dbReference>
<evidence type="ECO:0000256" key="2">
    <source>
        <dbReference type="ARBA" id="ARBA00022741"/>
    </source>
</evidence>
<keyword evidence="5" id="KW-0067">ATP-binding</keyword>
<dbReference type="FunFam" id="1.10.10.10:FF:000012">
    <property type="entry name" value="U5 small nuclear ribonucleoprotein helicase"/>
    <property type="match status" value="1"/>
</dbReference>
<feature type="domain" description="Helicase C-terminal" evidence="12">
    <location>
        <begin position="297"/>
        <end position="497"/>
    </location>
</feature>
<dbReference type="CDD" id="cd18795">
    <property type="entry name" value="SF2_C_Ski2"/>
    <property type="match status" value="1"/>
</dbReference>
<dbReference type="OrthoDB" id="5575at2759"/>
<evidence type="ECO:0000259" key="12">
    <source>
        <dbReference type="PROSITE" id="PS51194"/>
    </source>
</evidence>
<dbReference type="Pfam" id="PF00271">
    <property type="entry name" value="Helicase_C"/>
    <property type="match status" value="1"/>
</dbReference>
<accession>A0A8B8GJJ9</accession>
<keyword evidence="4 14" id="KW-0347">Helicase</keyword>
<dbReference type="RefSeq" id="XP_025423414.1">
    <property type="nucleotide sequence ID" value="XM_025567629.1"/>
</dbReference>
<sequence length="1345" mass="154340">MNNNKNNIDDIRFFTFNGTLRNHSELGDRNENTNSSSCHKLLYPVNKLPENYRHIFSNFEYFNKIQTKAISTILHTDKSIVVSSPTGTGKTVILELAIVRFLETLRKSCTNLENSKIIYVAPIKSLCSERYEDWKNKFSTYGLKSVELTGDTEHTYDLDIIDNYQLIITTPEKWDSFTRKCKKLKCLLNNIKIFLIDEVNLVDEGDRGATLETIISRMKIIPKFTKLINFTLRFVAVSATVSNIEDIAKWLRSNQNDPTHYFKSNEDERPVKLQKIVLGYNYNPCSNYKFDIDLTYKLKMLILQYSKGRPTLIFCTTRKSVEFTCSILLNDITIPLCDDKQNRINEWLTQINNNKIKELVKHGIGCHHVGMSFQERNTVENLFRIGCLNILVATSTLAIGVNLPVHLVIIKSTEYYYFNGYKEYSKCQILQMVGRAGRPQYDTTATAIIMTKKSMKCRYEEIFMGNQLVESHLHKNLIEHLNAEIFLGMIYDISDAMNWIRSTFLYVRACKKPQSYGLSRNYNLNEIENGLQNLCLTEIKKLACTGLIHFSDENNKITSRPESEIMAKYSLSFETMKSFMHLKGTENLNDMIRLLTYSKEFENIKLRRTEKGKLNILNKNKLSEANSIRFPIEEGINTRESKINCLLQATFGVLKITDSSLSQDANIIILISIRLTKALREITFRGTKFEISRVACILAKCVSAKLWEKSKFVSKLIPKIGPVLSGDFVLNGKTTWQLIKNTDPRDIERFLNRKPPFGNYIHDFIRQIPKYKVLVFFDANLELIVLKIFLIDHKNISKNVQFHTVSVLVGDTENHLLNALQIRNETFLKQGGVIDMNIPLQNYIFSNKPDYMVIVSLISDQWVGVDIEIKFKPNDHEEHIKESMSEDSSVEESLPTILSPRPSIEQISKITKQIEKEKTQVNIKKYLHNVPSKEQDLKATNKLCGEEKKDVCITKENTDSRHSTIGQMLETSRSKGWVNEYNKFDKDDFKKYYRYHELINEDVFSNLFVPDDNCQIISKAFDSAIEKFCLKKSSHQKEYLKNKIRLEVVDPMQSQCLRDSFSIGKLENSKLLMNNVHDRAAIGNTGIFSSYQIAHGNRYGNDQSDDSKENDVLYKSLQTKKRVPLGVLRDENMRKQLGNQPVIPSIKELGVKNNCFVDIKTNHNVVPSRKRVWNLTDSAIADLEPTTPTASGRLSRQIETNLKASADFYVKSKGEIISDICRKENVVPTSSESSDITATTASKLRSRKTSLDKYFRAVKTLRRPKTLSSIGFIVANENYSAESSDDVGKRRSGGIHIEDKYAIESSPEAQLGTNVIQDNKLLFTRSVSDHTMKSTRKKHMFLGSV</sequence>
<dbReference type="PROSITE" id="PS51194">
    <property type="entry name" value="HELICASE_CTER"/>
    <property type="match status" value="1"/>
</dbReference>
<comment type="similarity">
    <text evidence="1">Belongs to the helicase family. SKI2 subfamily.</text>
</comment>
<dbReference type="Gene3D" id="3.40.50.300">
    <property type="entry name" value="P-loop containing nucleotide triphosphate hydrolases"/>
    <property type="match status" value="2"/>
</dbReference>
<protein>
    <recommendedName>
        <fullName evidence="9">DNA 3'-5' helicase</fullName>
        <ecNumber evidence="9">5.6.2.4</ecNumber>
    </recommendedName>
</protein>
<dbReference type="GO" id="GO:0005524">
    <property type="term" value="F:ATP binding"/>
    <property type="evidence" value="ECO:0007669"/>
    <property type="project" value="UniProtKB-KW"/>
</dbReference>
<dbReference type="Gene3D" id="1.10.10.10">
    <property type="entry name" value="Winged helix-like DNA-binding domain superfamily/Winged helix DNA-binding domain"/>
    <property type="match status" value="1"/>
</dbReference>
<evidence type="ECO:0000256" key="7">
    <source>
        <dbReference type="ARBA" id="ARBA00023254"/>
    </source>
</evidence>
<dbReference type="InterPro" id="IPR036388">
    <property type="entry name" value="WH-like_DNA-bd_sf"/>
</dbReference>
<evidence type="ECO:0000313" key="13">
    <source>
        <dbReference type="Proteomes" id="UP000694846"/>
    </source>
</evidence>
<dbReference type="InterPro" id="IPR052247">
    <property type="entry name" value="Meiotic_Crossover_Helicase"/>
</dbReference>
<keyword evidence="13" id="KW-1185">Reference proteome</keyword>
<keyword evidence="7" id="KW-0469">Meiosis</keyword>
<evidence type="ECO:0000259" key="11">
    <source>
        <dbReference type="PROSITE" id="PS51192"/>
    </source>
</evidence>
<evidence type="ECO:0000256" key="5">
    <source>
        <dbReference type="ARBA" id="ARBA00022840"/>
    </source>
</evidence>
<dbReference type="Pfam" id="PF23445">
    <property type="entry name" value="WHD_SNRNP200"/>
    <property type="match status" value="1"/>
</dbReference>
<dbReference type="InterPro" id="IPR011545">
    <property type="entry name" value="DEAD/DEAH_box_helicase_dom"/>
</dbReference>
<dbReference type="InterPro" id="IPR027417">
    <property type="entry name" value="P-loop_NTPase"/>
</dbReference>
<evidence type="ECO:0000256" key="8">
    <source>
        <dbReference type="ARBA" id="ARBA00034617"/>
    </source>
</evidence>
<dbReference type="SUPFAM" id="SSF158702">
    <property type="entry name" value="Sec63 N-terminal domain-like"/>
    <property type="match status" value="1"/>
</dbReference>
<evidence type="ECO:0000256" key="1">
    <source>
        <dbReference type="ARBA" id="ARBA00010140"/>
    </source>
</evidence>
<proteinExistence type="inferred from homology"/>
<evidence type="ECO:0000256" key="10">
    <source>
        <dbReference type="ARBA" id="ARBA00048988"/>
    </source>
</evidence>
<organism evidence="13 14">
    <name type="scientific">Sipha flava</name>
    <name type="common">yellow sugarcane aphid</name>
    <dbReference type="NCBI Taxonomy" id="143950"/>
    <lineage>
        <taxon>Eukaryota</taxon>
        <taxon>Metazoa</taxon>
        <taxon>Ecdysozoa</taxon>
        <taxon>Arthropoda</taxon>
        <taxon>Hexapoda</taxon>
        <taxon>Insecta</taxon>
        <taxon>Pterygota</taxon>
        <taxon>Neoptera</taxon>
        <taxon>Paraneoptera</taxon>
        <taxon>Hemiptera</taxon>
        <taxon>Sternorrhyncha</taxon>
        <taxon>Aphidomorpha</taxon>
        <taxon>Aphidoidea</taxon>
        <taxon>Aphididae</taxon>
        <taxon>Sipha</taxon>
    </lineage>
</organism>
<evidence type="ECO:0000313" key="14">
    <source>
        <dbReference type="RefSeq" id="XP_025423414.1"/>
    </source>
</evidence>
<dbReference type="GeneID" id="112692829"/>
<comment type="catalytic activity">
    <reaction evidence="10">
        <text>ATP + H2O = ADP + phosphate + H(+)</text>
        <dbReference type="Rhea" id="RHEA:13065"/>
        <dbReference type="ChEBI" id="CHEBI:15377"/>
        <dbReference type="ChEBI" id="CHEBI:15378"/>
        <dbReference type="ChEBI" id="CHEBI:30616"/>
        <dbReference type="ChEBI" id="CHEBI:43474"/>
        <dbReference type="ChEBI" id="CHEBI:456216"/>
        <dbReference type="EC" id="5.6.2.4"/>
    </reaction>
</comment>
<dbReference type="PANTHER" id="PTHR47835:SF3">
    <property type="entry name" value="HELICASE FOR MEIOSIS 1"/>
    <property type="match status" value="1"/>
</dbReference>
<dbReference type="InterPro" id="IPR057842">
    <property type="entry name" value="WH_MER3"/>
</dbReference>
<dbReference type="Pfam" id="PF02889">
    <property type="entry name" value="Sec63"/>
    <property type="match status" value="1"/>
</dbReference>
<dbReference type="InterPro" id="IPR014001">
    <property type="entry name" value="Helicase_ATP-bd"/>
</dbReference>
<dbReference type="GO" id="GO:0051321">
    <property type="term" value="P:meiotic cell cycle"/>
    <property type="evidence" value="ECO:0007669"/>
    <property type="project" value="UniProtKB-KW"/>
</dbReference>
<comment type="catalytic activity">
    <reaction evidence="8">
        <text>Couples ATP hydrolysis with the unwinding of duplex DNA by translocating in the 3'-5' direction.</text>
        <dbReference type="EC" id="5.6.2.4"/>
    </reaction>
</comment>
<evidence type="ECO:0000256" key="9">
    <source>
        <dbReference type="ARBA" id="ARBA00034808"/>
    </source>
</evidence>
<name>A0A8B8GJJ9_9HEMI</name>
<gene>
    <name evidence="14" type="primary">LOC112692829</name>
</gene>
<dbReference type="GO" id="GO:0003676">
    <property type="term" value="F:nucleic acid binding"/>
    <property type="evidence" value="ECO:0007669"/>
    <property type="project" value="InterPro"/>
</dbReference>
<feature type="domain" description="Helicase ATP-binding" evidence="11">
    <location>
        <begin position="71"/>
        <end position="259"/>
    </location>
</feature>
<dbReference type="GO" id="GO:0016787">
    <property type="term" value="F:hydrolase activity"/>
    <property type="evidence" value="ECO:0007669"/>
    <property type="project" value="UniProtKB-KW"/>
</dbReference>
<keyword evidence="3" id="KW-0378">Hydrolase</keyword>
<reference evidence="14" key="1">
    <citation type="submission" date="2025-08" db="UniProtKB">
        <authorList>
            <consortium name="RefSeq"/>
        </authorList>
    </citation>
    <scope>IDENTIFICATION</scope>
    <source>
        <tissue evidence="14">Whole body</tissue>
    </source>
</reference>
<dbReference type="Pfam" id="PF00270">
    <property type="entry name" value="DEAD"/>
    <property type="match status" value="1"/>
</dbReference>
<dbReference type="SMART" id="SM00973">
    <property type="entry name" value="Sec63"/>
    <property type="match status" value="1"/>
</dbReference>
<dbReference type="GO" id="GO:0043138">
    <property type="term" value="F:3'-5' DNA helicase activity"/>
    <property type="evidence" value="ECO:0007669"/>
    <property type="project" value="UniProtKB-EC"/>
</dbReference>
<dbReference type="SUPFAM" id="SSF52540">
    <property type="entry name" value="P-loop containing nucleoside triphosphate hydrolases"/>
    <property type="match status" value="1"/>
</dbReference>
<dbReference type="SMART" id="SM00490">
    <property type="entry name" value="HELICc"/>
    <property type="match status" value="1"/>
</dbReference>
<dbReference type="Gene3D" id="1.10.3380.10">
    <property type="entry name" value="Sec63 N-terminal domain-like domain"/>
    <property type="match status" value="1"/>
</dbReference>
<evidence type="ECO:0000256" key="4">
    <source>
        <dbReference type="ARBA" id="ARBA00022806"/>
    </source>
</evidence>
<keyword evidence="6" id="KW-0413">Isomerase</keyword>
<dbReference type="SMART" id="SM00487">
    <property type="entry name" value="DEXDc"/>
    <property type="match status" value="1"/>
</dbReference>
<dbReference type="EC" id="5.6.2.4" evidence="9"/>
<dbReference type="InterPro" id="IPR001650">
    <property type="entry name" value="Helicase_C-like"/>
</dbReference>
<dbReference type="Proteomes" id="UP000694846">
    <property type="component" value="Unplaced"/>
</dbReference>
<keyword evidence="2" id="KW-0547">Nucleotide-binding</keyword>
<dbReference type="InterPro" id="IPR004179">
    <property type="entry name" value="Sec63-dom"/>
</dbReference>
<evidence type="ECO:0000256" key="3">
    <source>
        <dbReference type="ARBA" id="ARBA00022801"/>
    </source>
</evidence>
<dbReference type="PANTHER" id="PTHR47835">
    <property type="entry name" value="HFM1, ATP DEPENDENT DNA HELICASE HOMOLOG"/>
    <property type="match status" value="1"/>
</dbReference>